<reference evidence="1" key="1">
    <citation type="journal article" date="2015" name="Genome Biol. Evol.">
        <title>Organellar Genomes of White Spruce (Picea glauca): Assembly and Annotation.</title>
        <authorList>
            <person name="Jackman S.D."/>
            <person name="Warren R.L."/>
            <person name="Gibb E.A."/>
            <person name="Vandervalk B.P."/>
            <person name="Mohamadi H."/>
            <person name="Chu J."/>
            <person name="Raymond A."/>
            <person name="Pleasance S."/>
            <person name="Coope R."/>
            <person name="Wildung M.R."/>
            <person name="Ritland C.E."/>
            <person name="Bousquet J."/>
            <person name="Jones S.J."/>
            <person name="Bohlmann J."/>
            <person name="Birol I."/>
        </authorList>
    </citation>
    <scope>NUCLEOTIDE SEQUENCE [LARGE SCALE GENOMIC DNA]</scope>
    <source>
        <tissue evidence="1">Flushing bud</tissue>
    </source>
</reference>
<name>A0A101M1Z0_PICGL</name>
<accession>A0A101M1Z0</accession>
<geneLocation type="mitochondrion" evidence="1"/>
<dbReference type="EMBL" id="LKAM01000003">
    <property type="protein sequence ID" value="KUM49422.1"/>
    <property type="molecule type" value="Genomic_DNA"/>
</dbReference>
<protein>
    <submittedName>
        <fullName evidence="1">Uncharacterized protein</fullName>
    </submittedName>
</protein>
<organism evidence="1">
    <name type="scientific">Picea glauca</name>
    <name type="common">White spruce</name>
    <name type="synonym">Pinus glauca</name>
    <dbReference type="NCBI Taxonomy" id="3330"/>
    <lineage>
        <taxon>Eukaryota</taxon>
        <taxon>Viridiplantae</taxon>
        <taxon>Streptophyta</taxon>
        <taxon>Embryophyta</taxon>
        <taxon>Tracheophyta</taxon>
        <taxon>Spermatophyta</taxon>
        <taxon>Pinopsida</taxon>
        <taxon>Pinidae</taxon>
        <taxon>Conifers I</taxon>
        <taxon>Pinales</taxon>
        <taxon>Pinaceae</taxon>
        <taxon>Picea</taxon>
    </lineage>
</organism>
<gene>
    <name evidence="1" type="ORF">ABT39_MTgene3971</name>
</gene>
<dbReference type="AlphaFoldDB" id="A0A101M1Z0"/>
<comment type="caution">
    <text evidence="1">The sequence shown here is derived from an EMBL/GenBank/DDBJ whole genome shotgun (WGS) entry which is preliminary data.</text>
</comment>
<proteinExistence type="predicted"/>
<keyword evidence="1" id="KW-0496">Mitochondrion</keyword>
<evidence type="ECO:0000313" key="1">
    <source>
        <dbReference type="EMBL" id="KUM49422.1"/>
    </source>
</evidence>
<sequence>MCSHPEIQTTFHFLVANMEVGNFYMILGREWQHLTGGYLSLYGSHMMISRDRKNIIISREPRTVPHIENLPSS</sequence>